<accession>A0A6H9SED7</accession>
<gene>
    <name evidence="2" type="ORF">F7R03_28820</name>
</gene>
<name>A0A6H9SED7_9PSED</name>
<dbReference type="Proteomes" id="UP000423257">
    <property type="component" value="Unassembled WGS sequence"/>
</dbReference>
<feature type="compositionally biased region" description="Pro residues" evidence="1">
    <location>
        <begin position="64"/>
        <end position="75"/>
    </location>
</feature>
<feature type="region of interest" description="Disordered" evidence="1">
    <location>
        <begin position="56"/>
        <end position="75"/>
    </location>
</feature>
<sequence length="75" mass="8513">RLPDIHLWEQGLPAMKAMRSFRKPRRLFREQALLPQIPRHRFLCILASGPSHLARAASDWASPAPRPTPAATPPR</sequence>
<organism evidence="2 3">
    <name type="scientific">Pseudomonas palleroniana</name>
    <dbReference type="NCBI Taxonomy" id="191390"/>
    <lineage>
        <taxon>Bacteria</taxon>
        <taxon>Pseudomonadati</taxon>
        <taxon>Pseudomonadota</taxon>
        <taxon>Gammaproteobacteria</taxon>
        <taxon>Pseudomonadales</taxon>
        <taxon>Pseudomonadaceae</taxon>
        <taxon>Pseudomonas</taxon>
    </lineage>
</organism>
<feature type="non-terminal residue" evidence="2">
    <location>
        <position position="1"/>
    </location>
</feature>
<proteinExistence type="predicted"/>
<protein>
    <submittedName>
        <fullName evidence="2">Uncharacterized protein</fullName>
    </submittedName>
</protein>
<evidence type="ECO:0000256" key="1">
    <source>
        <dbReference type="SAM" id="MobiDB-lite"/>
    </source>
</evidence>
<reference evidence="2 3" key="1">
    <citation type="submission" date="2019-09" db="EMBL/GenBank/DDBJ databases">
        <title>Draft genome sequences of 48 bacterial type strains from the CCUG.</title>
        <authorList>
            <person name="Tunovic T."/>
            <person name="Pineiro-Iglesias B."/>
            <person name="Unosson C."/>
            <person name="Inganas E."/>
            <person name="Ohlen M."/>
            <person name="Cardew S."/>
            <person name="Jensie-Markopoulos S."/>
            <person name="Salva-Serra F."/>
            <person name="Jaen-Luchoro D."/>
            <person name="Karlsson R."/>
            <person name="Svensson-Stadler L."/>
            <person name="Chun J."/>
            <person name="Moore E."/>
        </authorList>
    </citation>
    <scope>NUCLEOTIDE SEQUENCE [LARGE SCALE GENOMIC DNA]</scope>
    <source>
        <strain evidence="2 3">CCUG 51524</strain>
    </source>
</reference>
<dbReference type="AlphaFoldDB" id="A0A6H9SED7"/>
<comment type="caution">
    <text evidence="2">The sequence shown here is derived from an EMBL/GenBank/DDBJ whole genome shotgun (WGS) entry which is preliminary data.</text>
</comment>
<dbReference type="EMBL" id="VZPQ01000192">
    <property type="protein sequence ID" value="KAB0558803.1"/>
    <property type="molecule type" value="Genomic_DNA"/>
</dbReference>
<evidence type="ECO:0000313" key="3">
    <source>
        <dbReference type="Proteomes" id="UP000423257"/>
    </source>
</evidence>
<evidence type="ECO:0000313" key="2">
    <source>
        <dbReference type="EMBL" id="KAB0558803.1"/>
    </source>
</evidence>